<dbReference type="GO" id="GO:0016020">
    <property type="term" value="C:membrane"/>
    <property type="evidence" value="ECO:0007669"/>
    <property type="project" value="TreeGrafter"/>
</dbReference>
<feature type="compositionally biased region" description="Basic and acidic residues" evidence="2">
    <location>
        <begin position="116"/>
        <end position="127"/>
    </location>
</feature>
<evidence type="ECO:0000256" key="1">
    <source>
        <dbReference type="SAM" id="Coils"/>
    </source>
</evidence>
<dbReference type="GO" id="GO:0045104">
    <property type="term" value="P:intermediate filament cytoskeleton organization"/>
    <property type="evidence" value="ECO:0007669"/>
    <property type="project" value="InterPro"/>
</dbReference>
<dbReference type="SMART" id="SM00150">
    <property type="entry name" value="SPEC"/>
    <property type="match status" value="3"/>
</dbReference>
<accession>A0AAD4ZZD9</accession>
<feature type="compositionally biased region" description="Polar residues" evidence="2">
    <location>
        <begin position="77"/>
        <end position="87"/>
    </location>
</feature>
<organism evidence="3 4">
    <name type="scientific">Silurus asotus</name>
    <name type="common">Amur catfish</name>
    <name type="synonym">Parasilurus asotus</name>
    <dbReference type="NCBI Taxonomy" id="30991"/>
    <lineage>
        <taxon>Eukaryota</taxon>
        <taxon>Metazoa</taxon>
        <taxon>Chordata</taxon>
        <taxon>Craniata</taxon>
        <taxon>Vertebrata</taxon>
        <taxon>Euteleostomi</taxon>
        <taxon>Actinopterygii</taxon>
        <taxon>Neopterygii</taxon>
        <taxon>Teleostei</taxon>
        <taxon>Ostariophysi</taxon>
        <taxon>Siluriformes</taxon>
        <taxon>Siluridae</taxon>
        <taxon>Silurus</taxon>
    </lineage>
</organism>
<dbReference type="GO" id="GO:0005198">
    <property type="term" value="F:structural molecule activity"/>
    <property type="evidence" value="ECO:0007669"/>
    <property type="project" value="TreeGrafter"/>
</dbReference>
<sequence length="628" mass="71362">MGNLISRPSCLGQKSKQVRSNEAFLKECYQRQREWPVPEPSKEGRKIENMDQTSPQVPTPDKNRSSPAPTVTTTSTLDNAWRNTPSPAKTLYNGSLPRRTNVPEYRRSPLGQCGTEETRGTLQRRDSGSPWSWKTLSSREVTEVTEVTETIVTEIVEVTEYPAGQQGGDPIITRTVRVLTGAAEELAELQSAGKSSLEKELSLDRWKVTRSTLALTDGFGDPEMFKQNLQTLLTWVCEIEELVANQKPLSSEFKVVKAQLQEQKLLQRLLEDRRSSMETMMQEGPLLAEGLLEEDRDKAKLQLPQLKLKWEALLLGANSRRQRLELILPQAQLFQERIDSFHQWLISMEQDLAELRSAERTMVHLQEATDQAKAVMEEIQAKNADLGKLQQCCHDFMEHVSEEESQLVQEKANSLRIRYSVICLGSADVLQRLEQALEASSRCTSSQEDLHLWLGRIERELLGTAQTGDAVLCAAERQRLEQAVEKELAWFKTTTQGLENLSVIQLDPDVIATQLYDQKILAVEILQHKFNIEKMMKVSELLHTYCESEDMENLQTSLHTLEDLCQITTGTNSHVVLQLEHAQSLLSQFSEGYAEVVPWLQETKTLTDQLALNTISYEAFREQQELLQ</sequence>
<dbReference type="PANTHER" id="PTHR23169:SF33">
    <property type="entry name" value="MICROTUBULE-ACTIN CROSS-LINKING FACTOR 1, ISOFORMS 1_2_3_5"/>
    <property type="match status" value="1"/>
</dbReference>
<feature type="non-terminal residue" evidence="3">
    <location>
        <position position="1"/>
    </location>
</feature>
<keyword evidence="1" id="KW-0175">Coiled coil</keyword>
<evidence type="ECO:0000313" key="4">
    <source>
        <dbReference type="Proteomes" id="UP001205998"/>
    </source>
</evidence>
<dbReference type="InterPro" id="IPR018159">
    <property type="entry name" value="Spectrin/alpha-actinin"/>
</dbReference>
<reference evidence="3" key="1">
    <citation type="submission" date="2018-07" db="EMBL/GenBank/DDBJ databases">
        <title>Comparative genomics of catfishes provides insights into carnivory and benthic adaptation.</title>
        <authorList>
            <person name="Zhang Y."/>
            <person name="Wang D."/>
            <person name="Peng Z."/>
            <person name="Zheng S."/>
            <person name="Shao F."/>
            <person name="Tao W."/>
        </authorList>
    </citation>
    <scope>NUCLEOTIDE SEQUENCE</scope>
    <source>
        <strain evidence="3">Chongqing</strain>
    </source>
</reference>
<keyword evidence="4" id="KW-1185">Reference proteome</keyword>
<evidence type="ECO:0000313" key="3">
    <source>
        <dbReference type="EMBL" id="KAI5606594.1"/>
    </source>
</evidence>
<feature type="coiled-coil region" evidence="1">
    <location>
        <begin position="348"/>
        <end position="385"/>
    </location>
</feature>
<dbReference type="GO" id="GO:0005737">
    <property type="term" value="C:cytoplasm"/>
    <property type="evidence" value="ECO:0007669"/>
    <property type="project" value="TreeGrafter"/>
</dbReference>
<evidence type="ECO:0000256" key="2">
    <source>
        <dbReference type="SAM" id="MobiDB-lite"/>
    </source>
</evidence>
<comment type="caution">
    <text evidence="3">The sequence shown here is derived from an EMBL/GenBank/DDBJ whole genome shotgun (WGS) entry which is preliminary data.</text>
</comment>
<dbReference type="SUPFAM" id="SSF46966">
    <property type="entry name" value="Spectrin repeat"/>
    <property type="match status" value="3"/>
</dbReference>
<dbReference type="Gene3D" id="1.20.58.60">
    <property type="match status" value="2"/>
</dbReference>
<name>A0AAD4ZZD9_SILAS</name>
<dbReference type="Proteomes" id="UP001205998">
    <property type="component" value="Unassembled WGS sequence"/>
</dbReference>
<dbReference type="InterPro" id="IPR043197">
    <property type="entry name" value="Plakin"/>
</dbReference>
<dbReference type="CDD" id="cd00176">
    <property type="entry name" value="SPEC"/>
    <property type="match status" value="1"/>
</dbReference>
<feature type="compositionally biased region" description="Basic and acidic residues" evidence="2">
    <location>
        <begin position="29"/>
        <end position="49"/>
    </location>
</feature>
<dbReference type="PANTHER" id="PTHR23169">
    <property type="entry name" value="ENVOPLAKIN"/>
    <property type="match status" value="1"/>
</dbReference>
<dbReference type="EMBL" id="MU598598">
    <property type="protein sequence ID" value="KAI5606594.1"/>
    <property type="molecule type" value="Genomic_DNA"/>
</dbReference>
<proteinExistence type="predicted"/>
<feature type="compositionally biased region" description="Low complexity" evidence="2">
    <location>
        <begin position="65"/>
        <end position="76"/>
    </location>
</feature>
<dbReference type="GO" id="GO:0005882">
    <property type="term" value="C:intermediate filament"/>
    <property type="evidence" value="ECO:0007669"/>
    <property type="project" value="TreeGrafter"/>
</dbReference>
<gene>
    <name evidence="3" type="ORF">C0J50_2093</name>
</gene>
<dbReference type="AlphaFoldDB" id="A0AAD4ZZD9"/>
<dbReference type="GO" id="GO:0042060">
    <property type="term" value="P:wound healing"/>
    <property type="evidence" value="ECO:0007669"/>
    <property type="project" value="TreeGrafter"/>
</dbReference>
<protein>
    <submittedName>
        <fullName evidence="3">Microtubule-actin cross-linking factor 1, isoforms 1/2/3/5</fullName>
    </submittedName>
</protein>
<feature type="region of interest" description="Disordered" evidence="2">
    <location>
        <begin position="29"/>
        <end position="131"/>
    </location>
</feature>